<evidence type="ECO:0000256" key="1">
    <source>
        <dbReference type="ARBA" id="ARBA00022679"/>
    </source>
</evidence>
<comment type="caution">
    <text evidence="9">The sequence shown here is derived from an EMBL/GenBank/DDBJ whole genome shotgun (WGS) entry which is preliminary data.</text>
</comment>
<evidence type="ECO:0000256" key="3">
    <source>
        <dbReference type="ARBA" id="ARBA00022741"/>
    </source>
</evidence>
<dbReference type="PANTHER" id="PTHR30621">
    <property type="entry name" value="GLUTAMINE SYNTHETASE ADENYLYLTRANSFERASE"/>
    <property type="match status" value="1"/>
</dbReference>
<evidence type="ECO:0000256" key="5">
    <source>
        <dbReference type="ARBA" id="ARBA00022842"/>
    </source>
</evidence>
<dbReference type="Gene3D" id="3.30.460.10">
    <property type="entry name" value="Beta Polymerase, domain 2"/>
    <property type="match status" value="2"/>
</dbReference>
<feature type="domain" description="Glutamate-ammonia ligase adenylyltransferase repeated" evidence="7">
    <location>
        <begin position="41"/>
        <end position="285"/>
    </location>
</feature>
<dbReference type="GO" id="GO:0047388">
    <property type="term" value="F:[glutamine synthetase]-adenylyl-L-tyrosine phosphorylase activity"/>
    <property type="evidence" value="ECO:0007669"/>
    <property type="project" value="UniProtKB-EC"/>
</dbReference>
<dbReference type="SUPFAM" id="SSF81301">
    <property type="entry name" value="Nucleotidyltransferase"/>
    <property type="match status" value="2"/>
</dbReference>
<evidence type="ECO:0000256" key="2">
    <source>
        <dbReference type="ARBA" id="ARBA00022695"/>
    </source>
</evidence>
<dbReference type="NCBIfam" id="NF008292">
    <property type="entry name" value="PRK11072.1"/>
    <property type="match status" value="1"/>
</dbReference>
<keyword evidence="6" id="KW-0511">Multifunctional enzyme</keyword>
<evidence type="ECO:0000313" key="9">
    <source>
        <dbReference type="EMBL" id="MCF4097963.1"/>
    </source>
</evidence>
<dbReference type="Proteomes" id="UP001201217">
    <property type="component" value="Unassembled WGS sequence"/>
</dbReference>
<evidence type="ECO:0000313" key="10">
    <source>
        <dbReference type="Proteomes" id="UP001201217"/>
    </source>
</evidence>
<dbReference type="EC" id="2.7.7.89" evidence="9"/>
<dbReference type="RefSeq" id="WP_236113504.1">
    <property type="nucleotide sequence ID" value="NZ_JAKGTI010000001.1"/>
</dbReference>
<dbReference type="Pfam" id="PF03710">
    <property type="entry name" value="GlnE"/>
    <property type="match status" value="2"/>
</dbReference>
<keyword evidence="2 9" id="KW-0548">Nucleotidyltransferase</keyword>
<keyword evidence="5" id="KW-0460">Magnesium</keyword>
<reference evidence="9 10" key="1">
    <citation type="submission" date="2022-01" db="EMBL/GenBank/DDBJ databases">
        <title>Maritalea mediterranea sp. nov., isolated from marine plastic residues from the Malva-rosa beach (Valencia, Spain).</title>
        <authorList>
            <person name="Vidal-Verdu A."/>
            <person name="Molina-Menor E."/>
            <person name="Pascual J."/>
            <person name="Pereto J."/>
            <person name="Porcar M."/>
        </authorList>
    </citation>
    <scope>NUCLEOTIDE SEQUENCE [LARGE SCALE GENOMIC DNA]</scope>
    <source>
        <strain evidence="9 10">P4.10X</strain>
    </source>
</reference>
<dbReference type="Pfam" id="PF08335">
    <property type="entry name" value="GlnD_UR_UTase"/>
    <property type="match status" value="2"/>
</dbReference>
<feature type="domain" description="PII-uridylyltransferase/Glutamine-synthetase adenylyltransferase" evidence="8">
    <location>
        <begin position="826"/>
        <end position="958"/>
    </location>
</feature>
<sequence>MSTPLLAELKPVSFNIGTAETFQNWQREYAPNADAALGPILAPIIAASPFLHDCASKEADWLLAALHKPFDATIEALLAETDMLGQRAEAAADLSRQLRQNKRRLALIAALAEVGQATPPSTTTSALALFADRALDAILDHLAKELAHQDKLTLHNKARPSAQLGLCVFALGKHGGLELNYSSDIDIVVFYDPDRSPFEDSARQGRIYERLVRHMVALMQDRDEHGYVFRTDLRLRPDPGSTPVIISTRAAMTYYESRGQNWERAAWIKARPCAGDLEAGKAFLAELTPFIWRKHLDYATIDDIRAIKRQINVAKNIVGREVYGHNVKLGFGGIREIEFFAQTQQLIAGGREPGLRTRSTADTLDALAETNWISAKIADELEENYWFLRAVENRVQMLNDEQTHQLGDNDVAIAPIASLMNFDDVESFKTAYQNCLVQVVGHYGELFSDDGDEQLAHKLVFTGSDDDPDTWQALSDMGFRDPSTAITTIKKWHYASYPATRADKARQNLTALVPHLLQSLSNARNADEALKRFDIFLSKLPAGVQLFALLRNNERLRHLLVDFMASAPRMTDAILRRVHIVDGLIDPAFYDEIPTAAALTEKANDFLGEARNYEDLIDRSRIFGQEQIFLTSAGLIAGTVTPEQATEQFSALAQNLMEWLFEGVRKEFEKKHGKVPGAQVALLAFGKLASAEMSATSDLDFILLYDAPKSSDRSDGARPLETPHYFTRLTQRLVAALSAPTAEGVLYQTDMRLRPSGNAGPLATSFRSFDRYQHKEAWTWEHMALSRARVVFSDGDLGERIHKVISDTLNAPRDKKKLVNDVWDMRHRIEKDRSAKSVWDLKLAIGGVIDLEFIAQFAQLAYGDELAVPQAPPQRIFERLVETELLIEAQELKDIHAEFTAVLQLMSACLNDPLKVESWSEGFQELLTRVTHFPSLNALSTDLQAKQERVRALMEKFIVV</sequence>
<evidence type="ECO:0000256" key="6">
    <source>
        <dbReference type="ARBA" id="ARBA00023268"/>
    </source>
</evidence>
<dbReference type="Gene3D" id="1.20.120.1510">
    <property type="match status" value="1"/>
</dbReference>
<dbReference type="PANTHER" id="PTHR30621:SF0">
    <property type="entry name" value="BIFUNCTIONAL GLUTAMINE SYNTHETASE ADENYLYLTRANSFERASE_ADENYLYL-REMOVING ENZYME"/>
    <property type="match status" value="1"/>
</dbReference>
<dbReference type="InterPro" id="IPR013546">
    <property type="entry name" value="PII_UdlTrfase/GS_AdlTrfase"/>
</dbReference>
<evidence type="ECO:0000256" key="4">
    <source>
        <dbReference type="ARBA" id="ARBA00022840"/>
    </source>
</evidence>
<proteinExistence type="predicted"/>
<dbReference type="InterPro" id="IPR023057">
    <property type="entry name" value="GlnE"/>
</dbReference>
<protein>
    <submittedName>
        <fullName evidence="9">Bifunctional [glutamine synthetase] adenylyltransferase/[glutamine synthetase]-adenylyl-L-tyrosine phosphorylase</fullName>
        <ecNumber evidence="9">2.7.7.89</ecNumber>
    </submittedName>
</protein>
<keyword evidence="3" id="KW-0547">Nucleotide-binding</keyword>
<name>A0ABS9E591_9HYPH</name>
<dbReference type="CDD" id="cd05401">
    <property type="entry name" value="NT_GlnE_GlnD_like"/>
    <property type="match status" value="2"/>
</dbReference>
<gene>
    <name evidence="9" type="ORF">L1I42_05615</name>
</gene>
<feature type="domain" description="Glutamate-ammonia ligase adenylyltransferase repeated" evidence="7">
    <location>
        <begin position="560"/>
        <end position="801"/>
    </location>
</feature>
<feature type="domain" description="PII-uridylyltransferase/Glutamine-synthetase adenylyltransferase" evidence="8">
    <location>
        <begin position="322"/>
        <end position="447"/>
    </location>
</feature>
<accession>A0ABS9E591</accession>
<keyword evidence="1 9" id="KW-0808">Transferase</keyword>
<keyword evidence="4" id="KW-0067">ATP-binding</keyword>
<dbReference type="InterPro" id="IPR005190">
    <property type="entry name" value="GlnE_rpt_dom"/>
</dbReference>
<dbReference type="EMBL" id="JAKGTI010000001">
    <property type="protein sequence ID" value="MCF4097963.1"/>
    <property type="molecule type" value="Genomic_DNA"/>
</dbReference>
<dbReference type="InterPro" id="IPR043519">
    <property type="entry name" value="NT_sf"/>
</dbReference>
<evidence type="ECO:0000259" key="7">
    <source>
        <dbReference type="Pfam" id="PF03710"/>
    </source>
</evidence>
<dbReference type="NCBIfam" id="NF010706">
    <property type="entry name" value="PRK14108.1"/>
    <property type="match status" value="1"/>
</dbReference>
<keyword evidence="10" id="KW-1185">Reference proteome</keyword>
<dbReference type="Gene3D" id="1.20.120.330">
    <property type="entry name" value="Nucleotidyltransferases domain 2"/>
    <property type="match status" value="2"/>
</dbReference>
<organism evidence="9 10">
    <name type="scientific">Maritalea mediterranea</name>
    <dbReference type="NCBI Taxonomy" id="2909667"/>
    <lineage>
        <taxon>Bacteria</taxon>
        <taxon>Pseudomonadati</taxon>
        <taxon>Pseudomonadota</taxon>
        <taxon>Alphaproteobacteria</taxon>
        <taxon>Hyphomicrobiales</taxon>
        <taxon>Devosiaceae</taxon>
        <taxon>Maritalea</taxon>
    </lineage>
</organism>
<dbReference type="SUPFAM" id="SSF81593">
    <property type="entry name" value="Nucleotidyltransferase substrate binding subunit/domain"/>
    <property type="match status" value="2"/>
</dbReference>
<evidence type="ECO:0000259" key="8">
    <source>
        <dbReference type="Pfam" id="PF08335"/>
    </source>
</evidence>